<organism evidence="7 8">
    <name type="scientific">Bacillus thuringiensis</name>
    <dbReference type="NCBI Taxonomy" id="1428"/>
    <lineage>
        <taxon>Bacteria</taxon>
        <taxon>Bacillati</taxon>
        <taxon>Bacillota</taxon>
        <taxon>Bacilli</taxon>
        <taxon>Bacillales</taxon>
        <taxon>Bacillaceae</taxon>
        <taxon>Bacillus</taxon>
        <taxon>Bacillus cereus group</taxon>
    </lineage>
</organism>
<reference evidence="7 8" key="1">
    <citation type="submission" date="2016-08" db="EMBL/GenBank/DDBJ databases">
        <authorList>
            <person name="Seilhamer J.J."/>
        </authorList>
    </citation>
    <scope>NUCLEOTIDE SEQUENCE [LARGE SCALE GENOMIC DNA]</scope>
    <source>
        <strain evidence="7 8">IEBC_T61001</strain>
    </source>
</reference>
<evidence type="ECO:0000256" key="3">
    <source>
        <dbReference type="ARBA" id="ARBA00022741"/>
    </source>
</evidence>
<protein>
    <submittedName>
        <fullName evidence="7">Glutathionylspermidine synthase</fullName>
        <ecNumber evidence="7">6.3.1.8</ecNumber>
    </submittedName>
</protein>
<dbReference type="Proteomes" id="UP000195991">
    <property type="component" value="Unassembled WGS sequence"/>
</dbReference>
<evidence type="ECO:0000256" key="5">
    <source>
        <dbReference type="ARBA" id="ARBA00022842"/>
    </source>
</evidence>
<dbReference type="InterPro" id="IPR005494">
    <property type="entry name" value="GSPS_pre-ATP-grasp-like_dom"/>
</dbReference>
<dbReference type="EC" id="6.3.1.8" evidence="7"/>
<dbReference type="GO" id="GO:0008885">
    <property type="term" value="F:glutathionylspermidine synthase activity"/>
    <property type="evidence" value="ECO:0007669"/>
    <property type="project" value="UniProtKB-EC"/>
</dbReference>
<evidence type="ECO:0000313" key="8">
    <source>
        <dbReference type="Proteomes" id="UP000195991"/>
    </source>
</evidence>
<evidence type="ECO:0000256" key="1">
    <source>
        <dbReference type="ARBA" id="ARBA00022598"/>
    </source>
</evidence>
<dbReference type="GO" id="GO:0005524">
    <property type="term" value="F:ATP binding"/>
    <property type="evidence" value="ECO:0007669"/>
    <property type="project" value="UniProtKB-KW"/>
</dbReference>
<keyword evidence="5" id="KW-0460">Magnesium</keyword>
<keyword evidence="3" id="KW-0547">Nucleotide-binding</keyword>
<dbReference type="RefSeq" id="WP_087983781.1">
    <property type="nucleotide sequence ID" value="NZ_FMBI01000033.1"/>
</dbReference>
<dbReference type="InterPro" id="IPR016185">
    <property type="entry name" value="PreATP-grasp_dom_sf"/>
</dbReference>
<dbReference type="EMBL" id="FMBI01000033">
    <property type="protein sequence ID" value="SCC44641.1"/>
    <property type="molecule type" value="Genomic_DNA"/>
</dbReference>
<evidence type="ECO:0000256" key="2">
    <source>
        <dbReference type="ARBA" id="ARBA00022723"/>
    </source>
</evidence>
<evidence type="ECO:0000259" key="6">
    <source>
        <dbReference type="Pfam" id="PF03738"/>
    </source>
</evidence>
<keyword evidence="1 7" id="KW-0436">Ligase</keyword>
<dbReference type="Gene3D" id="3.30.1490.330">
    <property type="match status" value="1"/>
</dbReference>
<dbReference type="Pfam" id="PF03738">
    <property type="entry name" value="GSP_synth"/>
    <property type="match status" value="1"/>
</dbReference>
<dbReference type="SUPFAM" id="SSF56059">
    <property type="entry name" value="Glutathione synthetase ATP-binding domain-like"/>
    <property type="match status" value="1"/>
</dbReference>
<proteinExistence type="predicted"/>
<evidence type="ECO:0000313" key="7">
    <source>
        <dbReference type="EMBL" id="SCC44641.1"/>
    </source>
</evidence>
<sequence length="423" mass="49761">MYTEQEQKEYMKVWFSLAEEAGRNGFTWPSLLENEEWNQYMATGMYRMPVKTYTAISKATEEVMYVLYRTYQYIVNTTEDFQKLGFPAETWEIARMKHIGLFSYFTRFDFIVNGEDIKLIEVNCDTPTGYLEPSVANEVLCRYHDVNHPNHIEEHIVQAWEQIKHDYNIGPEETIYFTSYDWHDEDHQTVQFLRSYCLDQSTDYIGIQDIVVTDDGIYTPSGERIHYLYRLYPIEYLVSDTDKNGKRIGLQLLDHIAQGRVKIINPPAAFLMQNKSVLALIWQLFEEGVFFEKEERVFFEKEEREIIQNYFLPTYFTNKPFIERNESYVSKPLYGREGGGVSIYENDELLAEDKTKYYFEQRKIYQQYIEMPDYTIDTWDGPYAGKLLIGSHCISGRAAGLFLRVGEKITGNLSMFTGVTIEG</sequence>
<dbReference type="GO" id="GO:0046872">
    <property type="term" value="F:metal ion binding"/>
    <property type="evidence" value="ECO:0007669"/>
    <property type="project" value="UniProtKB-KW"/>
</dbReference>
<keyword evidence="4" id="KW-0067">ATP-binding</keyword>
<name>A0A1C4EM49_BACTU</name>
<evidence type="ECO:0000256" key="4">
    <source>
        <dbReference type="ARBA" id="ARBA00022840"/>
    </source>
</evidence>
<keyword evidence="2" id="KW-0479">Metal-binding</keyword>
<dbReference type="SUPFAM" id="SSF52440">
    <property type="entry name" value="PreATP-grasp domain"/>
    <property type="match status" value="1"/>
</dbReference>
<dbReference type="AlphaFoldDB" id="A0A1C4EM49"/>
<accession>A0A1C4EM49</accession>
<feature type="domain" description="Glutathionylspermidine synthase pre-ATP-grasp-like" evidence="6">
    <location>
        <begin position="20"/>
        <end position="420"/>
    </location>
</feature>
<gene>
    <name evidence="7" type="ORF">BTT61001_03327</name>
</gene>